<comment type="caution">
    <text evidence="1">The sequence shown here is derived from an EMBL/GenBank/DDBJ whole genome shotgun (WGS) entry which is preliminary data.</text>
</comment>
<reference evidence="1" key="1">
    <citation type="submission" date="2022-07" db="EMBL/GenBank/DDBJ databases">
        <title>Phylogenomic reconstructions and comparative analyses of Kickxellomycotina fungi.</title>
        <authorList>
            <person name="Reynolds N.K."/>
            <person name="Stajich J.E."/>
            <person name="Barry K."/>
            <person name="Grigoriev I.V."/>
            <person name="Crous P."/>
            <person name="Smith M.E."/>
        </authorList>
    </citation>
    <scope>NUCLEOTIDE SEQUENCE</scope>
    <source>
        <strain evidence="1">NRRL 5244</strain>
    </source>
</reference>
<sequence>MLSDSDDMIRKKIKKAPTDAIRGITYDIKERPGVANLVAIYAALREIECEAAATELRECSNAQLKEAVAETVVQFVGPVRSEMQRLLADAGHLEQILARNEQQVNDIANANWKEIAACVGLQ</sequence>
<name>A0ACC1J1H6_9FUNG</name>
<keyword evidence="2" id="KW-1185">Reference proteome</keyword>
<evidence type="ECO:0000313" key="2">
    <source>
        <dbReference type="Proteomes" id="UP001150603"/>
    </source>
</evidence>
<protein>
    <submittedName>
        <fullName evidence="1">Tryptophan--tRNA ligase, mitochondrial</fullName>
        <ecNumber evidence="1">6.1.1.2</ecNumber>
    </submittedName>
</protein>
<dbReference type="EMBL" id="JANBPW010004850">
    <property type="protein sequence ID" value="KAJ1933946.1"/>
    <property type="molecule type" value="Genomic_DNA"/>
</dbReference>
<keyword evidence="1" id="KW-0436">Ligase</keyword>
<dbReference type="EC" id="6.1.1.2" evidence="1"/>
<dbReference type="Proteomes" id="UP001150603">
    <property type="component" value="Unassembled WGS sequence"/>
</dbReference>
<gene>
    <name evidence="1" type="primary">MSW1_2</name>
    <name evidence="1" type="ORF">FBU59_005856</name>
</gene>
<organism evidence="1 2">
    <name type="scientific">Linderina macrospora</name>
    <dbReference type="NCBI Taxonomy" id="4868"/>
    <lineage>
        <taxon>Eukaryota</taxon>
        <taxon>Fungi</taxon>
        <taxon>Fungi incertae sedis</taxon>
        <taxon>Zoopagomycota</taxon>
        <taxon>Kickxellomycotina</taxon>
        <taxon>Kickxellomycetes</taxon>
        <taxon>Kickxellales</taxon>
        <taxon>Kickxellaceae</taxon>
        <taxon>Linderina</taxon>
    </lineage>
</organism>
<evidence type="ECO:0000313" key="1">
    <source>
        <dbReference type="EMBL" id="KAJ1933946.1"/>
    </source>
</evidence>
<proteinExistence type="predicted"/>
<accession>A0ACC1J1H6</accession>